<dbReference type="Proteomes" id="UP001174136">
    <property type="component" value="Unassembled WGS sequence"/>
</dbReference>
<evidence type="ECO:0000256" key="2">
    <source>
        <dbReference type="ARBA" id="ARBA00022525"/>
    </source>
</evidence>
<dbReference type="PRINTS" id="PR00007">
    <property type="entry name" value="COMPLEMNTC1Q"/>
</dbReference>
<feature type="chain" id="PRO_5041255540" evidence="4">
    <location>
        <begin position="23"/>
        <end position="221"/>
    </location>
</feature>
<accession>A0AA47P8D3</accession>
<dbReference type="Pfam" id="PF00386">
    <property type="entry name" value="C1q"/>
    <property type="match status" value="1"/>
</dbReference>
<proteinExistence type="predicted"/>
<dbReference type="SUPFAM" id="SSF49842">
    <property type="entry name" value="TNF-like"/>
    <property type="match status" value="1"/>
</dbReference>
<protein>
    <submittedName>
        <fullName evidence="6">Caprin-2</fullName>
    </submittedName>
</protein>
<feature type="domain" description="C1q" evidence="5">
    <location>
        <begin position="85"/>
        <end position="221"/>
    </location>
</feature>
<keyword evidence="3 4" id="KW-0732">Signal</keyword>
<keyword evidence="2" id="KW-0964">Secreted</keyword>
<sequence>MKSTMGLLSFAVVLLLSGLSKAQEGETIGEVMKELQTTKSELLLYKAKADDLEKVLSDQTTKLSAMETKMTASMMNLEQIIKEKIDGQRVAFSVSVNGRVGPYNSETTIVYPKVLTNIGGAYSTITGFFTAPVAGAYFFRFNAMDGRRGTHMGVTLYKNHQKILHNYSWNHHDDHEHVSNGVVLELYRGDVVSLRLPPYYALFDFNSNNFNIFSGFLLFPM</sequence>
<dbReference type="InterPro" id="IPR050822">
    <property type="entry name" value="Cerebellin_Synaptic_Org"/>
</dbReference>
<evidence type="ECO:0000313" key="7">
    <source>
        <dbReference type="Proteomes" id="UP001174136"/>
    </source>
</evidence>
<keyword evidence="7" id="KW-1185">Reference proteome</keyword>
<gene>
    <name evidence="6" type="primary">caprin2_4</name>
    <name evidence="6" type="ORF">N1851_002956</name>
</gene>
<dbReference type="SMART" id="SM00110">
    <property type="entry name" value="C1Q"/>
    <property type="match status" value="1"/>
</dbReference>
<evidence type="ECO:0000313" key="6">
    <source>
        <dbReference type="EMBL" id="KAK0154741.1"/>
    </source>
</evidence>
<dbReference type="EMBL" id="JAOPHQ010000353">
    <property type="protein sequence ID" value="KAK0154741.1"/>
    <property type="molecule type" value="Genomic_DNA"/>
</dbReference>
<feature type="signal peptide" evidence="4">
    <location>
        <begin position="1"/>
        <end position="22"/>
    </location>
</feature>
<dbReference type="Gene3D" id="2.60.120.40">
    <property type="match status" value="1"/>
</dbReference>
<evidence type="ECO:0000256" key="1">
    <source>
        <dbReference type="ARBA" id="ARBA00004613"/>
    </source>
</evidence>
<evidence type="ECO:0000256" key="4">
    <source>
        <dbReference type="SAM" id="SignalP"/>
    </source>
</evidence>
<comment type="subcellular location">
    <subcellularLocation>
        <location evidence="1">Secreted</location>
    </subcellularLocation>
</comment>
<dbReference type="GO" id="GO:0005576">
    <property type="term" value="C:extracellular region"/>
    <property type="evidence" value="ECO:0007669"/>
    <property type="project" value="UniProtKB-SubCell"/>
</dbReference>
<dbReference type="PANTHER" id="PTHR22923">
    <property type="entry name" value="CEREBELLIN-RELATED"/>
    <property type="match status" value="1"/>
</dbReference>
<evidence type="ECO:0000256" key="3">
    <source>
        <dbReference type="ARBA" id="ARBA00022729"/>
    </source>
</evidence>
<dbReference type="InterPro" id="IPR001073">
    <property type="entry name" value="C1q_dom"/>
</dbReference>
<name>A0AA47P8D3_MERPO</name>
<dbReference type="InterPro" id="IPR008983">
    <property type="entry name" value="Tumour_necrosis_fac-like_dom"/>
</dbReference>
<evidence type="ECO:0000259" key="5">
    <source>
        <dbReference type="PROSITE" id="PS50871"/>
    </source>
</evidence>
<dbReference type="PROSITE" id="PS50871">
    <property type="entry name" value="C1Q"/>
    <property type="match status" value="1"/>
</dbReference>
<organism evidence="6 7">
    <name type="scientific">Merluccius polli</name>
    <name type="common">Benguela hake</name>
    <name type="synonym">Merluccius cadenati</name>
    <dbReference type="NCBI Taxonomy" id="89951"/>
    <lineage>
        <taxon>Eukaryota</taxon>
        <taxon>Metazoa</taxon>
        <taxon>Chordata</taxon>
        <taxon>Craniata</taxon>
        <taxon>Vertebrata</taxon>
        <taxon>Euteleostomi</taxon>
        <taxon>Actinopterygii</taxon>
        <taxon>Neopterygii</taxon>
        <taxon>Teleostei</taxon>
        <taxon>Neoteleostei</taxon>
        <taxon>Acanthomorphata</taxon>
        <taxon>Zeiogadaria</taxon>
        <taxon>Gadariae</taxon>
        <taxon>Gadiformes</taxon>
        <taxon>Gadoidei</taxon>
        <taxon>Merlucciidae</taxon>
        <taxon>Merluccius</taxon>
    </lineage>
</organism>
<reference evidence="6" key="1">
    <citation type="journal article" date="2023" name="Front. Mar. Sci.">
        <title>A new Merluccius polli reference genome to investigate the effects of global change in West African waters.</title>
        <authorList>
            <person name="Mateo J.L."/>
            <person name="Blanco-Fernandez C."/>
            <person name="Garcia-Vazquez E."/>
            <person name="Machado-Schiaffino G."/>
        </authorList>
    </citation>
    <scope>NUCLEOTIDE SEQUENCE</scope>
    <source>
        <strain evidence="6">C29</strain>
        <tissue evidence="6">Fin</tissue>
    </source>
</reference>
<dbReference type="AlphaFoldDB" id="A0AA47P8D3"/>
<comment type="caution">
    <text evidence="6">The sequence shown here is derived from an EMBL/GenBank/DDBJ whole genome shotgun (WGS) entry which is preliminary data.</text>
</comment>
<dbReference type="PANTHER" id="PTHR22923:SF102">
    <property type="entry name" value="CEREBELLIN 13-RELATED"/>
    <property type="match status" value="1"/>
</dbReference>